<sequence>MKYFIFLLIFTKSIFIYANTENDKDLLNKQNSPVQNEAPGFWDGEWYFSWGYNRDYWRPSDIHISQKALGNDFTIYNVRAEDFPQWNSGVFNKELTEPQFNVRIGHFFDKERTWGLELNYDHTKYSTYIDQYARVSGTINGNYTDSIQLLTYDYFHYNLHNGANHVMINLVKRIPILFETNENFSLAGIIKAGAGVMLPHSENKVLGNTNYVGSKEWGNLFGVKNGWWQLNGWTVGIEAGFRFVVWNPIYIEFTDKEAYASLINIPVYQGVADQVLWMNELILSLGYTLDTLKD</sequence>
<proteinExistence type="predicted"/>
<organism evidence="1 2">
    <name type="scientific">Silvanigrella paludirubra</name>
    <dbReference type="NCBI Taxonomy" id="2499159"/>
    <lineage>
        <taxon>Bacteria</taxon>
        <taxon>Pseudomonadati</taxon>
        <taxon>Bdellovibrionota</taxon>
        <taxon>Oligoflexia</taxon>
        <taxon>Silvanigrellales</taxon>
        <taxon>Silvanigrellaceae</taxon>
        <taxon>Silvanigrella</taxon>
    </lineage>
</organism>
<dbReference type="RefSeq" id="WP_153419847.1">
    <property type="nucleotide sequence ID" value="NZ_WFLM01000003.1"/>
</dbReference>
<comment type="caution">
    <text evidence="1">The sequence shown here is derived from an EMBL/GenBank/DDBJ whole genome shotgun (WGS) entry which is preliminary data.</text>
</comment>
<dbReference type="Proteomes" id="UP000437748">
    <property type="component" value="Unassembled WGS sequence"/>
</dbReference>
<dbReference type="OrthoDB" id="8887208at2"/>
<gene>
    <name evidence="1" type="ORF">GCL60_07270</name>
</gene>
<name>A0A6N6VXB5_9BACT</name>
<evidence type="ECO:0000313" key="2">
    <source>
        <dbReference type="Proteomes" id="UP000437748"/>
    </source>
</evidence>
<protein>
    <recommendedName>
        <fullName evidence="3">Outer membrane beta-barrel protein</fullName>
    </recommendedName>
</protein>
<dbReference type="AlphaFoldDB" id="A0A6N6VXB5"/>
<reference evidence="1 2" key="1">
    <citation type="submission" date="2019-10" db="EMBL/GenBank/DDBJ databases">
        <title>New species of Slilvanegrellaceae.</title>
        <authorList>
            <person name="Pitt A."/>
            <person name="Hahn M.W."/>
        </authorList>
    </citation>
    <scope>NUCLEOTIDE SEQUENCE [LARGE SCALE GENOMIC DNA]</scope>
    <source>
        <strain evidence="1 2">SP-Ram-0.45-NSY-1</strain>
    </source>
</reference>
<evidence type="ECO:0000313" key="1">
    <source>
        <dbReference type="EMBL" id="KAB8038655.1"/>
    </source>
</evidence>
<keyword evidence="2" id="KW-1185">Reference proteome</keyword>
<dbReference type="EMBL" id="WFLM01000003">
    <property type="protein sequence ID" value="KAB8038655.1"/>
    <property type="molecule type" value="Genomic_DNA"/>
</dbReference>
<evidence type="ECO:0008006" key="3">
    <source>
        <dbReference type="Google" id="ProtNLM"/>
    </source>
</evidence>
<accession>A0A6N6VXB5</accession>